<reference evidence="6 7" key="1">
    <citation type="submission" date="2017-06" db="EMBL/GenBank/DDBJ databases">
        <title>Draft genome sequence of anaerobic fermentative bacterium Anaeromicrobium sediminis DY2726D isolated from West Pacific Ocean sediments.</title>
        <authorList>
            <person name="Zeng X."/>
        </authorList>
    </citation>
    <scope>NUCLEOTIDE SEQUENCE [LARGE SCALE GENOMIC DNA]</scope>
    <source>
        <strain evidence="6 7">DY2726D</strain>
    </source>
</reference>
<dbReference type="GO" id="GO:0006419">
    <property type="term" value="P:alanyl-tRNA aminoacylation"/>
    <property type="evidence" value="ECO:0007669"/>
    <property type="project" value="InterPro"/>
</dbReference>
<dbReference type="GO" id="GO:0003676">
    <property type="term" value="F:nucleic acid binding"/>
    <property type="evidence" value="ECO:0007669"/>
    <property type="project" value="InterPro"/>
</dbReference>
<dbReference type="InterPro" id="IPR051335">
    <property type="entry name" value="Alanyl-tRNA_Editing_Enzymes"/>
</dbReference>
<dbReference type="RefSeq" id="WP_095134025.1">
    <property type="nucleotide sequence ID" value="NZ_NIBG01000010.1"/>
</dbReference>
<name>A0A267MHB8_9FIRM</name>
<keyword evidence="7" id="KW-1185">Reference proteome</keyword>
<dbReference type="InterPro" id="IPR009000">
    <property type="entry name" value="Transl_B-barrel_sf"/>
</dbReference>
<dbReference type="Gene3D" id="3.30.980.10">
    <property type="entry name" value="Threonyl-trna Synthetase, Chain A, domain 2"/>
    <property type="match status" value="1"/>
</dbReference>
<dbReference type="InterPro" id="IPR018164">
    <property type="entry name" value="Ala-tRNA-synth_IIc_N"/>
</dbReference>
<dbReference type="SUPFAM" id="SSF55186">
    <property type="entry name" value="ThrRS/AlaRS common domain"/>
    <property type="match status" value="1"/>
</dbReference>
<evidence type="ECO:0000259" key="5">
    <source>
        <dbReference type="PROSITE" id="PS50860"/>
    </source>
</evidence>
<feature type="domain" description="Alanyl-transfer RNA synthetases family profile" evidence="5">
    <location>
        <begin position="1"/>
        <end position="236"/>
    </location>
</feature>
<dbReference type="GO" id="GO:0002161">
    <property type="term" value="F:aminoacyl-tRNA deacylase activity"/>
    <property type="evidence" value="ECO:0007669"/>
    <property type="project" value="UniProtKB-ARBA"/>
</dbReference>
<dbReference type="Gene3D" id="3.10.310.40">
    <property type="match status" value="1"/>
</dbReference>
<dbReference type="PANTHER" id="PTHR43462:SF1">
    <property type="entry name" value="ALANYL-TRNA EDITING PROTEIN AARSD1"/>
    <property type="match status" value="1"/>
</dbReference>
<dbReference type="InterPro" id="IPR012947">
    <property type="entry name" value="tRNA_SAD"/>
</dbReference>
<evidence type="ECO:0000256" key="1">
    <source>
        <dbReference type="ARBA" id="ARBA00001947"/>
    </source>
</evidence>
<dbReference type="EMBL" id="NIBG01000010">
    <property type="protein sequence ID" value="PAB58959.1"/>
    <property type="molecule type" value="Genomic_DNA"/>
</dbReference>
<dbReference type="GO" id="GO:0004813">
    <property type="term" value="F:alanine-tRNA ligase activity"/>
    <property type="evidence" value="ECO:0007669"/>
    <property type="project" value="InterPro"/>
</dbReference>
<dbReference type="Pfam" id="PF01411">
    <property type="entry name" value="tRNA-synt_2c"/>
    <property type="match status" value="1"/>
</dbReference>
<evidence type="ECO:0000256" key="3">
    <source>
        <dbReference type="ARBA" id="ARBA00022723"/>
    </source>
</evidence>
<sequence length="397" mass="45360">MYKKLFYENVYLKNFSANIMEVKNEGNSFHLVLDKTCFYPEGGGQPSDMGFIENIPVKYVYIEDNKVYHVVNSLPSKEDKLNCAIDWPRRFDFMQQHTGQHILSACIDKLYSGKTVGFHLSKDYTTIDITTQNLKDEHIKRIEQLANEIVFANLIIKQFYPDSHTLKELPLRKVPSVDENIRVVSIDSFDHSPCGGTHVSRTGEVGLIKIKTYEKTRGKTRLEFVCGNRAYNDYLIKNDQINNLSTLLSVKDSQVYEAVERIHNVNNSNKKEINKLQCELIFYEGEKLYNECTPNGNYKIIRKIFEDKDFQNLRTLGLNLCSKNNVIALLGTKKDKAQFILALSKNISHINMKDIVNGLRSRVTINGGGNNHVCQGGVNSIDDLGLLLSLVYDEVQK</sequence>
<proteinExistence type="predicted"/>
<dbReference type="InterPro" id="IPR018163">
    <property type="entry name" value="Thr/Ala-tRNA-synth_IIc_edit"/>
</dbReference>
<dbReference type="Pfam" id="PF07973">
    <property type="entry name" value="tRNA_SAD"/>
    <property type="match status" value="1"/>
</dbReference>
<dbReference type="PANTHER" id="PTHR43462">
    <property type="entry name" value="ALANYL-TRNA EDITING PROTEIN"/>
    <property type="match status" value="1"/>
</dbReference>
<dbReference type="SUPFAM" id="SSF50447">
    <property type="entry name" value="Translation proteins"/>
    <property type="match status" value="1"/>
</dbReference>
<dbReference type="GO" id="GO:0005737">
    <property type="term" value="C:cytoplasm"/>
    <property type="evidence" value="ECO:0007669"/>
    <property type="project" value="UniProtKB-SubCell"/>
</dbReference>
<dbReference type="GO" id="GO:0046872">
    <property type="term" value="F:metal ion binding"/>
    <property type="evidence" value="ECO:0007669"/>
    <property type="project" value="UniProtKB-KW"/>
</dbReference>
<keyword evidence="4" id="KW-0862">Zinc</keyword>
<organism evidence="6 7">
    <name type="scientific">Anaeromicrobium sediminis</name>
    <dbReference type="NCBI Taxonomy" id="1478221"/>
    <lineage>
        <taxon>Bacteria</taxon>
        <taxon>Bacillati</taxon>
        <taxon>Bacillota</taxon>
        <taxon>Clostridia</taxon>
        <taxon>Peptostreptococcales</taxon>
        <taxon>Thermotaleaceae</taxon>
        <taxon>Anaeromicrobium</taxon>
    </lineage>
</organism>
<dbReference type="PROSITE" id="PS50860">
    <property type="entry name" value="AA_TRNA_LIGASE_II_ALA"/>
    <property type="match status" value="1"/>
</dbReference>
<dbReference type="SMART" id="SM00863">
    <property type="entry name" value="tRNA_SAD"/>
    <property type="match status" value="1"/>
</dbReference>
<dbReference type="Proteomes" id="UP000216024">
    <property type="component" value="Unassembled WGS sequence"/>
</dbReference>
<dbReference type="InterPro" id="IPR018165">
    <property type="entry name" value="Ala-tRNA-synth_IIc_core"/>
</dbReference>
<comment type="cofactor">
    <cofactor evidence="1">
        <name>Zn(2+)</name>
        <dbReference type="ChEBI" id="CHEBI:29105"/>
    </cofactor>
</comment>
<evidence type="ECO:0000256" key="2">
    <source>
        <dbReference type="ARBA" id="ARBA00004496"/>
    </source>
</evidence>
<comment type="subcellular location">
    <subcellularLocation>
        <location evidence="2">Cytoplasm</location>
    </subcellularLocation>
</comment>
<dbReference type="Gene3D" id="2.40.30.130">
    <property type="match status" value="1"/>
</dbReference>
<evidence type="ECO:0000313" key="6">
    <source>
        <dbReference type="EMBL" id="PAB58959.1"/>
    </source>
</evidence>
<protein>
    <recommendedName>
        <fullName evidence="5">Alanyl-transfer RNA synthetases family profile domain-containing protein</fullName>
    </recommendedName>
</protein>
<dbReference type="OrthoDB" id="9812949at2"/>
<accession>A0A267MHB8</accession>
<dbReference type="AlphaFoldDB" id="A0A267MHB8"/>
<gene>
    <name evidence="6" type="ORF">CCE28_12300</name>
</gene>
<evidence type="ECO:0000256" key="4">
    <source>
        <dbReference type="ARBA" id="ARBA00022833"/>
    </source>
</evidence>
<dbReference type="GO" id="GO:0005524">
    <property type="term" value="F:ATP binding"/>
    <property type="evidence" value="ECO:0007669"/>
    <property type="project" value="InterPro"/>
</dbReference>
<keyword evidence="3" id="KW-0479">Metal-binding</keyword>
<evidence type="ECO:0000313" key="7">
    <source>
        <dbReference type="Proteomes" id="UP000216024"/>
    </source>
</evidence>
<comment type="caution">
    <text evidence="6">The sequence shown here is derived from an EMBL/GenBank/DDBJ whole genome shotgun (WGS) entry which is preliminary data.</text>
</comment>